<dbReference type="CDD" id="cd00657">
    <property type="entry name" value="Ferritin_like"/>
    <property type="match status" value="1"/>
</dbReference>
<dbReference type="STRING" id="1314674.A0A0D7B6M6"/>
<accession>A0A0D7B6M6</accession>
<feature type="chain" id="PRO_5002317015" description="Ferritin-like domain-containing protein" evidence="1">
    <location>
        <begin position="17"/>
        <end position="328"/>
    </location>
</feature>
<evidence type="ECO:0008006" key="4">
    <source>
        <dbReference type="Google" id="ProtNLM"/>
    </source>
</evidence>
<evidence type="ECO:0000313" key="3">
    <source>
        <dbReference type="Proteomes" id="UP000054007"/>
    </source>
</evidence>
<keyword evidence="3" id="KW-1185">Reference proteome</keyword>
<reference evidence="2 3" key="1">
    <citation type="journal article" date="2015" name="Fungal Genet. Biol.">
        <title>Evolution of novel wood decay mechanisms in Agaricales revealed by the genome sequences of Fistulina hepatica and Cylindrobasidium torrendii.</title>
        <authorList>
            <person name="Floudas D."/>
            <person name="Held B.W."/>
            <person name="Riley R."/>
            <person name="Nagy L.G."/>
            <person name="Koehler G."/>
            <person name="Ransdell A.S."/>
            <person name="Younus H."/>
            <person name="Chow J."/>
            <person name="Chiniquy J."/>
            <person name="Lipzen A."/>
            <person name="Tritt A."/>
            <person name="Sun H."/>
            <person name="Haridas S."/>
            <person name="LaButti K."/>
            <person name="Ohm R.A."/>
            <person name="Kues U."/>
            <person name="Blanchette R.A."/>
            <person name="Grigoriev I.V."/>
            <person name="Minto R.E."/>
            <person name="Hibbett D.S."/>
        </authorList>
    </citation>
    <scope>NUCLEOTIDE SEQUENCE [LARGE SCALE GENOMIC DNA]</scope>
    <source>
        <strain evidence="2 3">FP15055 ss-10</strain>
    </source>
</reference>
<dbReference type="InterPro" id="IPR009078">
    <property type="entry name" value="Ferritin-like_SF"/>
</dbReference>
<dbReference type="AlphaFoldDB" id="A0A0D7B6M6"/>
<organism evidence="2 3">
    <name type="scientific">Cylindrobasidium torrendii FP15055 ss-10</name>
    <dbReference type="NCBI Taxonomy" id="1314674"/>
    <lineage>
        <taxon>Eukaryota</taxon>
        <taxon>Fungi</taxon>
        <taxon>Dikarya</taxon>
        <taxon>Basidiomycota</taxon>
        <taxon>Agaricomycotina</taxon>
        <taxon>Agaricomycetes</taxon>
        <taxon>Agaricomycetidae</taxon>
        <taxon>Agaricales</taxon>
        <taxon>Marasmiineae</taxon>
        <taxon>Physalacriaceae</taxon>
        <taxon>Cylindrobasidium</taxon>
    </lineage>
</organism>
<evidence type="ECO:0000313" key="2">
    <source>
        <dbReference type="EMBL" id="KIY65870.1"/>
    </source>
</evidence>
<feature type="signal peptide" evidence="1">
    <location>
        <begin position="1"/>
        <end position="16"/>
    </location>
</feature>
<gene>
    <name evidence="2" type="ORF">CYLTODRAFT_445070</name>
</gene>
<dbReference type="Proteomes" id="UP000054007">
    <property type="component" value="Unassembled WGS sequence"/>
</dbReference>
<dbReference type="OrthoDB" id="1001765at2759"/>
<keyword evidence="1" id="KW-0732">Signal</keyword>
<dbReference type="PANTHER" id="PTHR38705">
    <property type="entry name" value="PROTEIN RDS1"/>
    <property type="match status" value="1"/>
</dbReference>
<sequence length="328" mass="34047">MKSFAAAVPFVSLVAATQSLVARAPEVDDTAVLNYALTLEHLESAFYEGGLSKFDDKAFSDAGLSASARPLFSQIAEHEKAHVAFLSNALGANATKPCTYDFKYKDVLEFVATSQLLEGVGVSAYAGAAQYIENPDYLTAAAVVLSTEARHASWVASAVNKVEPWSGPLDVPLTLDDVYSLASAFIVSCPETNPKLPVKAFPAITVTPAAPKAGDEITVAYEGLADGQTAVFLTGLSPAFASIKDGKVTVPANLTGTVYMVINQGDQQSVNDDTTAAGPAVFQFQKAIATGNDTKMTSTSDSSDGAASISNSMLALVASVVAGTLMLI</sequence>
<dbReference type="Pfam" id="PF13668">
    <property type="entry name" value="Ferritin_2"/>
    <property type="match status" value="1"/>
</dbReference>
<evidence type="ECO:0000256" key="1">
    <source>
        <dbReference type="SAM" id="SignalP"/>
    </source>
</evidence>
<proteinExistence type="predicted"/>
<dbReference type="InterPro" id="IPR039254">
    <property type="entry name" value="Rds1"/>
</dbReference>
<dbReference type="SUPFAM" id="SSF47240">
    <property type="entry name" value="Ferritin-like"/>
    <property type="match status" value="1"/>
</dbReference>
<dbReference type="PANTHER" id="PTHR38705:SF1">
    <property type="entry name" value="PROTEIN RDS1"/>
    <property type="match status" value="1"/>
</dbReference>
<dbReference type="EMBL" id="KN880574">
    <property type="protein sequence ID" value="KIY65870.1"/>
    <property type="molecule type" value="Genomic_DNA"/>
</dbReference>
<protein>
    <recommendedName>
        <fullName evidence="4">Ferritin-like domain-containing protein</fullName>
    </recommendedName>
</protein>
<name>A0A0D7B6M6_9AGAR</name>